<evidence type="ECO:0000313" key="1">
    <source>
        <dbReference type="EMBL" id="BBF92392.1"/>
    </source>
</evidence>
<keyword evidence="2" id="KW-1185">Reference proteome</keyword>
<gene>
    <name evidence="1" type="ORF">BLTE_10770</name>
</gene>
<evidence type="ECO:0000313" key="2">
    <source>
        <dbReference type="Proteomes" id="UP000266934"/>
    </source>
</evidence>
<reference evidence="1 2" key="1">
    <citation type="submission" date="2018-08" db="EMBL/GenBank/DDBJ databases">
        <title>Complete genome sequencing of Blastochloris tepida GI.</title>
        <authorList>
            <person name="Tsukatani Y."/>
            <person name="Mori H."/>
        </authorList>
    </citation>
    <scope>NUCLEOTIDE SEQUENCE [LARGE SCALE GENOMIC DNA]</scope>
    <source>
        <strain evidence="1 2">GI</strain>
    </source>
</reference>
<dbReference type="Proteomes" id="UP000266934">
    <property type="component" value="Chromosome"/>
</dbReference>
<dbReference type="KEGG" id="blag:BLTE_10770"/>
<dbReference type="AlphaFoldDB" id="A0A348FYK9"/>
<accession>A0A348FYK9</accession>
<protein>
    <submittedName>
        <fullName evidence="1">Uncharacterized protein</fullName>
    </submittedName>
</protein>
<dbReference type="RefSeq" id="WP_126398263.1">
    <property type="nucleotide sequence ID" value="NZ_AP018907.1"/>
</dbReference>
<name>A0A348FYK9_9HYPH</name>
<sequence>MARFTREQIEAEIAAIDWSQIDRPTDAEIEAAVAADPDAAPIRSTEEWLASADLVLPPKAREEFFAAHRAEVADLQAKLDAAHAALRELHVPELRCRLLDIAKMAEPLGLAWVAAAVAGIASTLDGWMRRHAATYLAARDAAGQPGGRS</sequence>
<dbReference type="EMBL" id="AP018907">
    <property type="protein sequence ID" value="BBF92392.1"/>
    <property type="molecule type" value="Genomic_DNA"/>
</dbReference>
<proteinExistence type="predicted"/>
<organism evidence="1 2">
    <name type="scientific">Blastochloris tepida</name>
    <dbReference type="NCBI Taxonomy" id="2233851"/>
    <lineage>
        <taxon>Bacteria</taxon>
        <taxon>Pseudomonadati</taxon>
        <taxon>Pseudomonadota</taxon>
        <taxon>Alphaproteobacteria</taxon>
        <taxon>Hyphomicrobiales</taxon>
        <taxon>Blastochloridaceae</taxon>
        <taxon>Blastochloris</taxon>
    </lineage>
</organism>